<dbReference type="Pfam" id="PF00005">
    <property type="entry name" value="ABC_tran"/>
    <property type="match status" value="2"/>
</dbReference>
<dbReference type="RefSeq" id="WP_114644553.1">
    <property type="nucleotide sequence ID" value="NZ_QQNH01000002.1"/>
</dbReference>
<keyword evidence="8" id="KW-1185">Reference proteome</keyword>
<sequence length="526" mass="56043">MPAHITLSALSYATPDGHPLFTDLDLAFPAQRTGLVGRNGVGKSTLLKLITGQLTPQSGAATVEGTIGILRQTLQPEPGETLAGFFGVRDALDILARAEAGTASADELANADWLLESRLAEALDRFGLAIAPQTPLETLSGGQRTRAMLAALVFSAPDFILLDEPTNNLDRDGREAVIALLSSWRGGAIVVSHDRELLDTLDQIVELTTLGATTYGGNYSFYRERKAIELLAAEHDLAHAEKRIAEVGRKAQQTRERQARRDRAGRQQKARDDIPRIILGREKDYAEKNAGDNARLAARQREDAEAGAAAARRKVEILQPVSVDLPSTHLPPGRKVLSIDALTAGYDPEAPILRDFSLAITGPERLALTGPNGSGKSTLLRTITGELPPLSGTLAVHVPMALLDQQVSLLDPALSIRDNFLALNPGAGENACRAALARFRFRADAALQRVSSLSGGETLRAGLACVLGTDTPPQLLILDEPTNHLDLDSIAAVEAGLCGYDGALLVVSHDRPFLEAIAISGEIALD</sequence>
<dbReference type="FunFam" id="3.40.50.300:FF:001320">
    <property type="entry name" value="Heme ABC transporter ATP-binding protein"/>
    <property type="match status" value="1"/>
</dbReference>
<dbReference type="CDD" id="cd03221">
    <property type="entry name" value="ABCF_EF-3"/>
    <property type="match status" value="2"/>
</dbReference>
<dbReference type="SUPFAM" id="SSF52540">
    <property type="entry name" value="P-loop containing nucleoside triphosphate hydrolases"/>
    <property type="match status" value="2"/>
</dbReference>
<dbReference type="GO" id="GO:0005524">
    <property type="term" value="F:ATP binding"/>
    <property type="evidence" value="ECO:0007669"/>
    <property type="project" value="UniProtKB-KW"/>
</dbReference>
<evidence type="ECO:0000313" key="8">
    <source>
        <dbReference type="Proteomes" id="UP000253759"/>
    </source>
</evidence>
<dbReference type="InterPro" id="IPR003439">
    <property type="entry name" value="ABC_transporter-like_ATP-bd"/>
</dbReference>
<keyword evidence="3" id="KW-0547">Nucleotide-binding</keyword>
<dbReference type="PROSITE" id="PS50893">
    <property type="entry name" value="ABC_TRANSPORTER_2"/>
    <property type="match status" value="2"/>
</dbReference>
<dbReference type="InterPro" id="IPR027417">
    <property type="entry name" value="P-loop_NTPase"/>
</dbReference>
<gene>
    <name evidence="7" type="ORF">DVH29_02395</name>
</gene>
<dbReference type="Gene3D" id="3.40.50.300">
    <property type="entry name" value="P-loop containing nucleotide triphosphate hydrolases"/>
    <property type="match status" value="2"/>
</dbReference>
<dbReference type="SMART" id="SM00382">
    <property type="entry name" value="AAA"/>
    <property type="match status" value="2"/>
</dbReference>
<dbReference type="Proteomes" id="UP000253759">
    <property type="component" value="Unassembled WGS sequence"/>
</dbReference>
<dbReference type="AlphaFoldDB" id="A0A369W886"/>
<evidence type="ECO:0000256" key="3">
    <source>
        <dbReference type="ARBA" id="ARBA00022741"/>
    </source>
</evidence>
<dbReference type="InterPro" id="IPR017871">
    <property type="entry name" value="ABC_transporter-like_CS"/>
</dbReference>
<dbReference type="GO" id="GO:0016887">
    <property type="term" value="F:ATP hydrolysis activity"/>
    <property type="evidence" value="ECO:0007669"/>
    <property type="project" value="InterPro"/>
</dbReference>
<dbReference type="PROSITE" id="PS00211">
    <property type="entry name" value="ABC_TRANSPORTER_1"/>
    <property type="match status" value="1"/>
</dbReference>
<evidence type="ECO:0000313" key="7">
    <source>
        <dbReference type="EMBL" id="RDE10257.1"/>
    </source>
</evidence>
<evidence type="ECO:0000256" key="1">
    <source>
        <dbReference type="ARBA" id="ARBA00005417"/>
    </source>
</evidence>
<reference evidence="8" key="1">
    <citation type="submission" date="2018-07" db="EMBL/GenBank/DDBJ databases">
        <authorList>
            <person name="Liu B.-T."/>
            <person name="Du Z."/>
        </authorList>
    </citation>
    <scope>NUCLEOTIDE SEQUENCE [LARGE SCALE GENOMIC DNA]</scope>
    <source>
        <strain evidence="8">XYN52</strain>
    </source>
</reference>
<dbReference type="PANTHER" id="PTHR19211">
    <property type="entry name" value="ATP-BINDING TRANSPORT PROTEIN-RELATED"/>
    <property type="match status" value="1"/>
</dbReference>
<evidence type="ECO:0000256" key="2">
    <source>
        <dbReference type="ARBA" id="ARBA00022737"/>
    </source>
</evidence>
<protein>
    <submittedName>
        <fullName evidence="7">ABC transporter ATP-binding protein</fullName>
    </submittedName>
</protein>
<dbReference type="PANTHER" id="PTHR19211:SF6">
    <property type="entry name" value="BLL7188 PROTEIN"/>
    <property type="match status" value="1"/>
</dbReference>
<proteinExistence type="inferred from homology"/>
<evidence type="ECO:0000256" key="4">
    <source>
        <dbReference type="ARBA" id="ARBA00022840"/>
    </source>
</evidence>
<evidence type="ECO:0000259" key="6">
    <source>
        <dbReference type="PROSITE" id="PS50893"/>
    </source>
</evidence>
<feature type="region of interest" description="Disordered" evidence="5">
    <location>
        <begin position="245"/>
        <end position="272"/>
    </location>
</feature>
<accession>A0A369W886</accession>
<evidence type="ECO:0000256" key="5">
    <source>
        <dbReference type="SAM" id="MobiDB-lite"/>
    </source>
</evidence>
<keyword evidence="4 7" id="KW-0067">ATP-binding</keyword>
<feature type="domain" description="ABC transporter" evidence="6">
    <location>
        <begin position="337"/>
        <end position="526"/>
    </location>
</feature>
<name>A0A369W886_9HYPH</name>
<dbReference type="OrthoDB" id="9808609at2"/>
<dbReference type="EMBL" id="QQNH01000002">
    <property type="protein sequence ID" value="RDE10257.1"/>
    <property type="molecule type" value="Genomic_DNA"/>
</dbReference>
<organism evidence="7 8">
    <name type="scientific">Pelagibacterium lacus</name>
    <dbReference type="NCBI Taxonomy" id="2282655"/>
    <lineage>
        <taxon>Bacteria</taxon>
        <taxon>Pseudomonadati</taxon>
        <taxon>Pseudomonadota</taxon>
        <taxon>Alphaproteobacteria</taxon>
        <taxon>Hyphomicrobiales</taxon>
        <taxon>Devosiaceae</taxon>
        <taxon>Pelagibacterium</taxon>
    </lineage>
</organism>
<comment type="similarity">
    <text evidence="1">Belongs to the ABC transporter superfamily.</text>
</comment>
<dbReference type="InterPro" id="IPR003593">
    <property type="entry name" value="AAA+_ATPase"/>
</dbReference>
<comment type="caution">
    <text evidence="7">The sequence shown here is derived from an EMBL/GenBank/DDBJ whole genome shotgun (WGS) entry which is preliminary data.</text>
</comment>
<dbReference type="InterPro" id="IPR050611">
    <property type="entry name" value="ABCF"/>
</dbReference>
<feature type="domain" description="ABC transporter" evidence="6">
    <location>
        <begin position="5"/>
        <end position="234"/>
    </location>
</feature>
<keyword evidence="2" id="KW-0677">Repeat</keyword>